<dbReference type="Pfam" id="PF00067">
    <property type="entry name" value="p450"/>
    <property type="match status" value="1"/>
</dbReference>
<comment type="subcellular location">
    <subcellularLocation>
        <location evidence="2">Membrane</location>
    </subcellularLocation>
</comment>
<name>A0AAV5IUE9_9ROSI</name>
<dbReference type="PANTHER" id="PTHR47943">
    <property type="entry name" value="CYTOCHROME P450 93A3-LIKE"/>
    <property type="match status" value="1"/>
</dbReference>
<proteinExistence type="inferred from homology"/>
<keyword evidence="6 11" id="KW-0560">Oxidoreductase</keyword>
<evidence type="ECO:0000256" key="8">
    <source>
        <dbReference type="ARBA" id="ARBA00023033"/>
    </source>
</evidence>
<dbReference type="InterPro" id="IPR002401">
    <property type="entry name" value="Cyt_P450_E_grp-I"/>
</dbReference>
<dbReference type="GO" id="GO:0020037">
    <property type="term" value="F:heme binding"/>
    <property type="evidence" value="ECO:0007669"/>
    <property type="project" value="InterPro"/>
</dbReference>
<comment type="cofactor">
    <cofactor evidence="1 10">
        <name>heme</name>
        <dbReference type="ChEBI" id="CHEBI:30413"/>
    </cofactor>
</comment>
<dbReference type="Gene3D" id="1.10.630.10">
    <property type="entry name" value="Cytochrome P450"/>
    <property type="match status" value="1"/>
</dbReference>
<evidence type="ECO:0000256" key="5">
    <source>
        <dbReference type="ARBA" id="ARBA00022723"/>
    </source>
</evidence>
<feature type="signal peptide" evidence="12">
    <location>
        <begin position="1"/>
        <end position="25"/>
    </location>
</feature>
<feature type="chain" id="PRO_5043618812" description="Cytochrome P450" evidence="12">
    <location>
        <begin position="26"/>
        <end position="504"/>
    </location>
</feature>
<evidence type="ECO:0000256" key="9">
    <source>
        <dbReference type="ARBA" id="ARBA00023136"/>
    </source>
</evidence>
<keyword evidence="8 11" id="KW-0503">Monooxygenase</keyword>
<keyword evidence="4 10" id="KW-0349">Heme</keyword>
<dbReference type="GO" id="GO:0016705">
    <property type="term" value="F:oxidoreductase activity, acting on paired donors, with incorporation or reduction of molecular oxygen"/>
    <property type="evidence" value="ECO:0007669"/>
    <property type="project" value="InterPro"/>
</dbReference>
<organism evidence="13 14">
    <name type="scientific">Rubroshorea leprosula</name>
    <dbReference type="NCBI Taxonomy" id="152421"/>
    <lineage>
        <taxon>Eukaryota</taxon>
        <taxon>Viridiplantae</taxon>
        <taxon>Streptophyta</taxon>
        <taxon>Embryophyta</taxon>
        <taxon>Tracheophyta</taxon>
        <taxon>Spermatophyta</taxon>
        <taxon>Magnoliopsida</taxon>
        <taxon>eudicotyledons</taxon>
        <taxon>Gunneridae</taxon>
        <taxon>Pentapetalae</taxon>
        <taxon>rosids</taxon>
        <taxon>malvids</taxon>
        <taxon>Malvales</taxon>
        <taxon>Dipterocarpaceae</taxon>
        <taxon>Rubroshorea</taxon>
    </lineage>
</organism>
<evidence type="ECO:0008006" key="15">
    <source>
        <dbReference type="Google" id="ProtNLM"/>
    </source>
</evidence>
<keyword evidence="5 10" id="KW-0479">Metal-binding</keyword>
<feature type="binding site" description="axial binding residue" evidence="10">
    <location>
        <position position="443"/>
    </location>
    <ligand>
        <name>heme</name>
        <dbReference type="ChEBI" id="CHEBI:30413"/>
    </ligand>
    <ligandPart>
        <name>Fe</name>
        <dbReference type="ChEBI" id="CHEBI:18248"/>
    </ligandPart>
</feature>
<evidence type="ECO:0000256" key="10">
    <source>
        <dbReference type="PIRSR" id="PIRSR602401-1"/>
    </source>
</evidence>
<dbReference type="Proteomes" id="UP001054252">
    <property type="component" value="Unassembled WGS sequence"/>
</dbReference>
<evidence type="ECO:0000313" key="14">
    <source>
        <dbReference type="Proteomes" id="UP001054252"/>
    </source>
</evidence>
<dbReference type="PROSITE" id="PS00086">
    <property type="entry name" value="CYTOCHROME_P450"/>
    <property type="match status" value="1"/>
</dbReference>
<dbReference type="InterPro" id="IPR017972">
    <property type="entry name" value="Cyt_P450_CS"/>
</dbReference>
<dbReference type="PRINTS" id="PR00463">
    <property type="entry name" value="EP450I"/>
</dbReference>
<dbReference type="FunFam" id="1.10.630.10:FF:000011">
    <property type="entry name" value="Cytochrome P450 83B1"/>
    <property type="match status" value="1"/>
</dbReference>
<protein>
    <recommendedName>
        <fullName evidence="15">Cytochrome P450</fullName>
    </recommendedName>
</protein>
<reference evidence="13 14" key="1">
    <citation type="journal article" date="2021" name="Commun. Biol.">
        <title>The genome of Shorea leprosula (Dipterocarpaceae) highlights the ecological relevance of drought in aseasonal tropical rainforests.</title>
        <authorList>
            <person name="Ng K.K.S."/>
            <person name="Kobayashi M.J."/>
            <person name="Fawcett J.A."/>
            <person name="Hatakeyama M."/>
            <person name="Paape T."/>
            <person name="Ng C.H."/>
            <person name="Ang C.C."/>
            <person name="Tnah L.H."/>
            <person name="Lee C.T."/>
            <person name="Nishiyama T."/>
            <person name="Sese J."/>
            <person name="O'Brien M.J."/>
            <person name="Copetti D."/>
            <person name="Mohd Noor M.I."/>
            <person name="Ong R.C."/>
            <person name="Putra M."/>
            <person name="Sireger I.Z."/>
            <person name="Indrioko S."/>
            <person name="Kosugi Y."/>
            <person name="Izuno A."/>
            <person name="Isagi Y."/>
            <person name="Lee S.L."/>
            <person name="Shimizu K.K."/>
        </authorList>
    </citation>
    <scope>NUCLEOTIDE SEQUENCE [LARGE SCALE GENOMIC DNA]</scope>
    <source>
        <strain evidence="13">214</strain>
    </source>
</reference>
<dbReference type="AlphaFoldDB" id="A0AAV5IUE9"/>
<keyword evidence="9" id="KW-0472">Membrane</keyword>
<evidence type="ECO:0000256" key="6">
    <source>
        <dbReference type="ARBA" id="ARBA00023002"/>
    </source>
</evidence>
<evidence type="ECO:0000256" key="11">
    <source>
        <dbReference type="RuleBase" id="RU000461"/>
    </source>
</evidence>
<dbReference type="InterPro" id="IPR036396">
    <property type="entry name" value="Cyt_P450_sf"/>
</dbReference>
<dbReference type="GO" id="GO:0004497">
    <property type="term" value="F:monooxygenase activity"/>
    <property type="evidence" value="ECO:0007669"/>
    <property type="project" value="UniProtKB-KW"/>
</dbReference>
<gene>
    <name evidence="13" type="ORF">SLEP1_g14415</name>
</gene>
<keyword evidence="14" id="KW-1185">Reference proteome</keyword>
<evidence type="ECO:0000256" key="4">
    <source>
        <dbReference type="ARBA" id="ARBA00022617"/>
    </source>
</evidence>
<comment type="caution">
    <text evidence="13">The sequence shown here is derived from an EMBL/GenBank/DDBJ whole genome shotgun (WGS) entry which is preliminary data.</text>
</comment>
<dbReference type="GO" id="GO:0005506">
    <property type="term" value="F:iron ion binding"/>
    <property type="evidence" value="ECO:0007669"/>
    <property type="project" value="InterPro"/>
</dbReference>
<dbReference type="PRINTS" id="PR00385">
    <property type="entry name" value="P450"/>
</dbReference>
<dbReference type="SUPFAM" id="SSF48264">
    <property type="entry name" value="Cytochrome P450"/>
    <property type="match status" value="1"/>
</dbReference>
<keyword evidence="12" id="KW-0732">Signal</keyword>
<evidence type="ECO:0000256" key="1">
    <source>
        <dbReference type="ARBA" id="ARBA00001971"/>
    </source>
</evidence>
<evidence type="ECO:0000256" key="2">
    <source>
        <dbReference type="ARBA" id="ARBA00004370"/>
    </source>
</evidence>
<keyword evidence="7 10" id="KW-0408">Iron</keyword>
<evidence type="ECO:0000256" key="7">
    <source>
        <dbReference type="ARBA" id="ARBA00023004"/>
    </source>
</evidence>
<accession>A0AAV5IUE9</accession>
<sequence>MSPATLTLFLLLLASLYSFFHILRAVHRKCDRKLPPGPRALPIIGNLHMLGNLPHQTLYQLAKKYGPIMSLRLGNLPTVVLSSPSAAELFLKTHDLIFASRPKLQAIEYMAYNSKGMIFAEYGSYWRDIKKLVTLELLSPSKIEFFGPIRRAELGCLVESLRRAAAAGEVVDLSDKVRELAENMVYKMILGRSKDERFKLKESVAEGLNLSGGFNIADYVPWLGALDLQRLIPRFKAVSKHIDTILETIINEHEQDFGQRQQKDFVDILLLRMNQHMSSHDNSQELKLDRTKLKAVILDMIAAAFDTSSTTIEWALSELQRHPQVKLKLQKELEEVVGMDKIVEETDLGKLNYLDLVVKETFRLHPAVPLLLPHESTEDITVNGYDIPKKSRILVNAWAIGRDPVAWSENAQEFFPERFIGRDMDVRGHDFQLIPFGSGRRGCPGLQLGVLTVKYVLAQLVHCFDLELADGMFPSGLDMTEKFGLTLPRANHLLVKPTYRLVNM</sequence>
<dbReference type="GO" id="GO:0016020">
    <property type="term" value="C:membrane"/>
    <property type="evidence" value="ECO:0007669"/>
    <property type="project" value="UniProtKB-SubCell"/>
</dbReference>
<evidence type="ECO:0000313" key="13">
    <source>
        <dbReference type="EMBL" id="GKV01903.1"/>
    </source>
</evidence>
<dbReference type="PANTHER" id="PTHR47943:SF9">
    <property type="entry name" value="CYTOCHROME P450"/>
    <property type="match status" value="1"/>
</dbReference>
<evidence type="ECO:0000256" key="3">
    <source>
        <dbReference type="ARBA" id="ARBA00010617"/>
    </source>
</evidence>
<dbReference type="InterPro" id="IPR001128">
    <property type="entry name" value="Cyt_P450"/>
</dbReference>
<dbReference type="CDD" id="cd11072">
    <property type="entry name" value="CYP71-like"/>
    <property type="match status" value="1"/>
</dbReference>
<dbReference type="EMBL" id="BPVZ01000018">
    <property type="protein sequence ID" value="GKV01903.1"/>
    <property type="molecule type" value="Genomic_DNA"/>
</dbReference>
<evidence type="ECO:0000256" key="12">
    <source>
        <dbReference type="SAM" id="SignalP"/>
    </source>
</evidence>
<comment type="similarity">
    <text evidence="3 11">Belongs to the cytochrome P450 family.</text>
</comment>